<sequence length="21" mass="2391">MGMAEDGMSGEMQLPNFRLFE</sequence>
<comment type="caution">
    <text evidence="2">The sequence shown here is derived from an EMBL/GenBank/DDBJ whole genome shotgun (WGS) entry which is preliminary data.</text>
</comment>
<proteinExistence type="predicted"/>
<organism evidence="2 3">
    <name type="scientific">Corchorus capsularis</name>
    <name type="common">Jute</name>
    <dbReference type="NCBI Taxonomy" id="210143"/>
    <lineage>
        <taxon>Eukaryota</taxon>
        <taxon>Viridiplantae</taxon>
        <taxon>Streptophyta</taxon>
        <taxon>Embryophyta</taxon>
        <taxon>Tracheophyta</taxon>
        <taxon>Spermatophyta</taxon>
        <taxon>Magnoliopsida</taxon>
        <taxon>eudicotyledons</taxon>
        <taxon>Gunneridae</taxon>
        <taxon>Pentapetalae</taxon>
        <taxon>rosids</taxon>
        <taxon>malvids</taxon>
        <taxon>Malvales</taxon>
        <taxon>Malvaceae</taxon>
        <taxon>Grewioideae</taxon>
        <taxon>Apeibeae</taxon>
        <taxon>Corchorus</taxon>
    </lineage>
</organism>
<dbReference type="Gramene" id="OMP06036">
    <property type="protein sequence ID" value="OMP06036"/>
    <property type="gene ID" value="CCACVL1_01742"/>
</dbReference>
<dbReference type="EMBL" id="AWWV01005063">
    <property type="protein sequence ID" value="OMP06036.1"/>
    <property type="molecule type" value="Genomic_DNA"/>
</dbReference>
<dbReference type="Proteomes" id="UP000188268">
    <property type="component" value="Unassembled WGS sequence"/>
</dbReference>
<accession>A0A1R3KG13</accession>
<gene>
    <name evidence="2" type="ORF">CCACVL1_01742</name>
</gene>
<feature type="region of interest" description="Disordered" evidence="1">
    <location>
        <begin position="1"/>
        <end position="21"/>
    </location>
</feature>
<protein>
    <submittedName>
        <fullName evidence="2">Uncharacterized protein</fullName>
    </submittedName>
</protein>
<dbReference type="AlphaFoldDB" id="A0A1R3KG13"/>
<evidence type="ECO:0000313" key="2">
    <source>
        <dbReference type="EMBL" id="OMP06036.1"/>
    </source>
</evidence>
<evidence type="ECO:0000256" key="1">
    <source>
        <dbReference type="SAM" id="MobiDB-lite"/>
    </source>
</evidence>
<name>A0A1R3KG13_COCAP</name>
<reference evidence="2 3" key="1">
    <citation type="submission" date="2013-09" db="EMBL/GenBank/DDBJ databases">
        <title>Corchorus capsularis genome sequencing.</title>
        <authorList>
            <person name="Alam M."/>
            <person name="Haque M.S."/>
            <person name="Islam M.S."/>
            <person name="Emdad E.M."/>
            <person name="Islam M.M."/>
            <person name="Ahmed B."/>
            <person name="Halim A."/>
            <person name="Hossen Q.M.M."/>
            <person name="Hossain M.Z."/>
            <person name="Ahmed R."/>
            <person name="Khan M.M."/>
            <person name="Islam R."/>
            <person name="Rashid M.M."/>
            <person name="Khan S.A."/>
            <person name="Rahman M.S."/>
            <person name="Alam M."/>
        </authorList>
    </citation>
    <scope>NUCLEOTIDE SEQUENCE [LARGE SCALE GENOMIC DNA]</scope>
    <source>
        <strain evidence="3">cv. CVL-1</strain>
        <tissue evidence="2">Whole seedling</tissue>
    </source>
</reference>
<evidence type="ECO:0000313" key="3">
    <source>
        <dbReference type="Proteomes" id="UP000188268"/>
    </source>
</evidence>
<keyword evidence="3" id="KW-1185">Reference proteome</keyword>